<evidence type="ECO:0000256" key="1">
    <source>
        <dbReference type="ARBA" id="ARBA00006479"/>
    </source>
</evidence>
<accession>A0ABP8N737</accession>
<protein>
    <submittedName>
        <fullName evidence="2">ROK family protein</fullName>
    </submittedName>
</protein>
<dbReference type="RefSeq" id="WP_345077701.1">
    <property type="nucleotide sequence ID" value="NZ_BAABFA010000004.1"/>
</dbReference>
<dbReference type="InterPro" id="IPR049874">
    <property type="entry name" value="ROK_cs"/>
</dbReference>
<dbReference type="EMBL" id="BAABFA010000004">
    <property type="protein sequence ID" value="GAA4460702.1"/>
    <property type="molecule type" value="Genomic_DNA"/>
</dbReference>
<keyword evidence="3" id="KW-1185">Reference proteome</keyword>
<gene>
    <name evidence="2" type="ORF">GCM10023093_03820</name>
</gene>
<comment type="similarity">
    <text evidence="1">Belongs to the ROK (NagC/XylR) family.</text>
</comment>
<dbReference type="PANTHER" id="PTHR18964">
    <property type="entry name" value="ROK (REPRESSOR, ORF, KINASE) FAMILY"/>
    <property type="match status" value="1"/>
</dbReference>
<evidence type="ECO:0000313" key="2">
    <source>
        <dbReference type="EMBL" id="GAA4460702.1"/>
    </source>
</evidence>
<dbReference type="InterPro" id="IPR000600">
    <property type="entry name" value="ROK"/>
</dbReference>
<sequence length="313" mass="33171">MTRPLALGIDIGGTNTKYGIVNRRGEIVTKGSMPTTGHATAHEYVNALRDQLQPLIDEAGHGNITGVGIGAPNGNFFTGEIAFAPNLPWRGVIPLAKMLNEALHLPCTLTNDANAATIGEMMYGAAKGMNDFVLVTLGTGLGSGFVANGKLIYGHDGFAGELGHLIAVRDGRMCGCGRRGCLETYCSATGIVLTAKEWLAQRNDATVLREHAGHLTSHMIHEAAEQGDAFALELFEFTGKILGQTLADVMVITSPEAFIFFGGLARAGELLLAPTRRHMENNMLNVFKNKVAFILSALPDADAAILGASALVW</sequence>
<reference evidence="3" key="1">
    <citation type="journal article" date="2019" name="Int. J. Syst. Evol. Microbiol.">
        <title>The Global Catalogue of Microorganisms (GCM) 10K type strain sequencing project: providing services to taxonomists for standard genome sequencing and annotation.</title>
        <authorList>
            <consortium name="The Broad Institute Genomics Platform"/>
            <consortium name="The Broad Institute Genome Sequencing Center for Infectious Disease"/>
            <person name="Wu L."/>
            <person name="Ma J."/>
        </authorList>
    </citation>
    <scope>NUCLEOTIDE SEQUENCE [LARGE SCALE GENOMIC DNA]</scope>
    <source>
        <strain evidence="3">JCM 32105</strain>
    </source>
</reference>
<name>A0ABP8N737_9BACT</name>
<dbReference type="Pfam" id="PF00480">
    <property type="entry name" value="ROK"/>
    <property type="match status" value="1"/>
</dbReference>
<dbReference type="SUPFAM" id="SSF53067">
    <property type="entry name" value="Actin-like ATPase domain"/>
    <property type="match status" value="1"/>
</dbReference>
<proteinExistence type="inferred from homology"/>
<dbReference type="PROSITE" id="PS01125">
    <property type="entry name" value="ROK"/>
    <property type="match status" value="1"/>
</dbReference>
<comment type="caution">
    <text evidence="2">The sequence shown here is derived from an EMBL/GenBank/DDBJ whole genome shotgun (WGS) entry which is preliminary data.</text>
</comment>
<dbReference type="PANTHER" id="PTHR18964:SF149">
    <property type="entry name" value="BIFUNCTIONAL UDP-N-ACETYLGLUCOSAMINE 2-EPIMERASE_N-ACETYLMANNOSAMINE KINASE"/>
    <property type="match status" value="1"/>
</dbReference>
<dbReference type="InterPro" id="IPR043129">
    <property type="entry name" value="ATPase_NBD"/>
</dbReference>
<organism evidence="2 3">
    <name type="scientific">Nemorincola caseinilytica</name>
    <dbReference type="NCBI Taxonomy" id="2054315"/>
    <lineage>
        <taxon>Bacteria</taxon>
        <taxon>Pseudomonadati</taxon>
        <taxon>Bacteroidota</taxon>
        <taxon>Chitinophagia</taxon>
        <taxon>Chitinophagales</taxon>
        <taxon>Chitinophagaceae</taxon>
        <taxon>Nemorincola</taxon>
    </lineage>
</organism>
<dbReference type="Proteomes" id="UP001500067">
    <property type="component" value="Unassembled WGS sequence"/>
</dbReference>
<dbReference type="Gene3D" id="3.30.420.40">
    <property type="match status" value="2"/>
</dbReference>
<evidence type="ECO:0000313" key="3">
    <source>
        <dbReference type="Proteomes" id="UP001500067"/>
    </source>
</evidence>